<dbReference type="OrthoDB" id="9801383at2"/>
<evidence type="ECO:0000256" key="1">
    <source>
        <dbReference type="SAM" id="SignalP"/>
    </source>
</evidence>
<dbReference type="Proteomes" id="UP000294614">
    <property type="component" value="Unassembled WGS sequence"/>
</dbReference>
<accession>A0A4R1KCM0</accession>
<dbReference type="InterPro" id="IPR008557">
    <property type="entry name" value="PhoX"/>
</dbReference>
<protein>
    <recommendedName>
        <fullName evidence="4">Alkaline phosphatase</fullName>
    </recommendedName>
</protein>
<sequence length="608" mass="65639">MRKFKQLAAAAALSAVMAVSMVACSDSDSDSDTPTISFKGVKAPETETEKRSILVSDKATINGKEYSIGYHTILRSGDKPSSDSEVFGQLYDMNGNKVLNPTDSSEYVSSDNDFSSLLTGMDGNMYMISHFESVPAGMYLTKLNQNTSGVLTAEKTRHIDFSGVKGGWVHCAGSVTPWGTHLGSEEYEPNAKLVDATTGKFNDTYGNRMALYFGLATNLTTAGAYASMNIYDYGWQTELAVQNYSNVTVTKHYTMGRVAHELAYVMPDKKTAYISDDGTNVGLFRFVADTAADLSSGTLYAAKWNQTSAAGAGSADLTWISLGHATNAEVKAMLNAKVKYTDIFDEVDLTVSGATCPTTHKEINTTYGRQCLMVKTGMEKAASRLETRRYAAMLGATTEFRKMEGITHDPAKNVMYLALSEIGNGMLDNGSNDAGGPNHIKVAKNTCGAVYALDLDASYVAKNMYPVIAGKPLTTDYGAADNSQAYPSTSAFVNNKCNLDGIANPDNLTFMPGYKTLIIGEDTGEGHENDMIWSYNIETKALTRIQTTPFGSETTSPYFYPNYHGFAYLMSVIQHPYGEATAGMPAANSAADRRAYTGFVGPFPAMSK</sequence>
<keyword evidence="3" id="KW-1185">Reference proteome</keyword>
<organism evidence="2 3">
    <name type="scientific">Seleniivibrio woodruffii</name>
    <dbReference type="NCBI Taxonomy" id="1078050"/>
    <lineage>
        <taxon>Bacteria</taxon>
        <taxon>Pseudomonadati</taxon>
        <taxon>Deferribacterota</taxon>
        <taxon>Deferribacteres</taxon>
        <taxon>Deferribacterales</taxon>
        <taxon>Geovibrionaceae</taxon>
        <taxon>Seleniivibrio</taxon>
    </lineage>
</organism>
<dbReference type="PROSITE" id="PS51257">
    <property type="entry name" value="PROKAR_LIPOPROTEIN"/>
    <property type="match status" value="1"/>
</dbReference>
<proteinExistence type="predicted"/>
<evidence type="ECO:0008006" key="4">
    <source>
        <dbReference type="Google" id="ProtNLM"/>
    </source>
</evidence>
<dbReference type="PANTHER" id="PTHR35399">
    <property type="entry name" value="SLR8030 PROTEIN"/>
    <property type="match status" value="1"/>
</dbReference>
<comment type="caution">
    <text evidence="2">The sequence shown here is derived from an EMBL/GenBank/DDBJ whole genome shotgun (WGS) entry which is preliminary data.</text>
</comment>
<dbReference type="Pfam" id="PF05787">
    <property type="entry name" value="PhoX"/>
    <property type="match status" value="1"/>
</dbReference>
<dbReference type="RefSeq" id="WP_132872211.1">
    <property type="nucleotide sequence ID" value="NZ_SMGG01000003.1"/>
</dbReference>
<dbReference type="PANTHER" id="PTHR35399:SF2">
    <property type="entry name" value="DUF839 DOMAIN-CONTAINING PROTEIN"/>
    <property type="match status" value="1"/>
</dbReference>
<feature type="signal peptide" evidence="1">
    <location>
        <begin position="1"/>
        <end position="25"/>
    </location>
</feature>
<evidence type="ECO:0000313" key="3">
    <source>
        <dbReference type="Proteomes" id="UP000294614"/>
    </source>
</evidence>
<dbReference type="AlphaFoldDB" id="A0A4R1KCM0"/>
<dbReference type="EMBL" id="SMGG01000003">
    <property type="protein sequence ID" value="TCK62272.1"/>
    <property type="molecule type" value="Genomic_DNA"/>
</dbReference>
<feature type="chain" id="PRO_5020975715" description="Alkaline phosphatase" evidence="1">
    <location>
        <begin position="26"/>
        <end position="608"/>
    </location>
</feature>
<reference evidence="2 3" key="1">
    <citation type="submission" date="2019-03" db="EMBL/GenBank/DDBJ databases">
        <title>Genomic Encyclopedia of Type Strains, Phase IV (KMG-IV): sequencing the most valuable type-strain genomes for metagenomic binning, comparative biology and taxonomic classification.</title>
        <authorList>
            <person name="Goeker M."/>
        </authorList>
    </citation>
    <scope>NUCLEOTIDE SEQUENCE [LARGE SCALE GENOMIC DNA]</scope>
    <source>
        <strain evidence="2 3">DSM 24984</strain>
    </source>
</reference>
<name>A0A4R1KCM0_9BACT</name>
<gene>
    <name evidence="2" type="ORF">C8D98_0794</name>
</gene>
<keyword evidence="1" id="KW-0732">Signal</keyword>
<evidence type="ECO:0000313" key="2">
    <source>
        <dbReference type="EMBL" id="TCK62272.1"/>
    </source>
</evidence>